<dbReference type="Pfam" id="PF03088">
    <property type="entry name" value="Str_synth"/>
    <property type="match status" value="1"/>
</dbReference>
<dbReference type="GO" id="GO:0012505">
    <property type="term" value="C:endomembrane system"/>
    <property type="evidence" value="ECO:0007669"/>
    <property type="project" value="TreeGrafter"/>
</dbReference>
<evidence type="ECO:0000259" key="7">
    <source>
        <dbReference type="Pfam" id="PF03088"/>
    </source>
</evidence>
<feature type="signal peptide" evidence="6">
    <location>
        <begin position="1"/>
        <end position="26"/>
    </location>
</feature>
<dbReference type="Gramene" id="ONK78413">
    <property type="protein sequence ID" value="ONK78413"/>
    <property type="gene ID" value="A4U43_C02F18510"/>
</dbReference>
<sequence length="371" mass="40980">MRISSKLQCFLASFSIIISIVERCNALTSPAIIDDHLSATAAIPLPAGVTGPESLAFDPDGEGPYTGVSDGRILKWQGEELGWMEYAVVTPQHLLNECRGSQEVKKEHICGRPLGLQFNKMTRDLYIADAYFGLMIVSEGDKFAKQIVTQAQNTPLKFTNGLDIDQDTGIVYFTDSSARFQRREFLKAIISGDKTGRVLSYNPQTKEVKVLLNNLSFPNGIALSQGGTFLLIAETTTCRILRYGLQPAQNKLEVVNQLMGFPDNIKPSPRGGFWVAIHSKRGKLLEWFFSSPTWLREVLVLLPLDINRGFSMFSRWIGKCLAVRVSEDGGILEVVEGFGGNVVKYVSEVEEGNGTLWCGSVLMPYVGVCKL</sequence>
<dbReference type="FunFam" id="2.120.10.30:FF:000032">
    <property type="entry name" value="Protein STRICTOSIDINE SYNTHASE-LIKE 13"/>
    <property type="match status" value="1"/>
</dbReference>
<dbReference type="SUPFAM" id="SSF63829">
    <property type="entry name" value="Calcium-dependent phosphotriesterase"/>
    <property type="match status" value="1"/>
</dbReference>
<dbReference type="OMA" id="QRRNYIS"/>
<proteinExistence type="inferred from homology"/>
<dbReference type="Gene3D" id="2.120.10.30">
    <property type="entry name" value="TolB, C-terminal domain"/>
    <property type="match status" value="1"/>
</dbReference>
<evidence type="ECO:0000256" key="2">
    <source>
        <dbReference type="ARBA" id="ARBA00009191"/>
    </source>
</evidence>
<evidence type="ECO:0000313" key="9">
    <source>
        <dbReference type="Proteomes" id="UP000243459"/>
    </source>
</evidence>
<dbReference type="GO" id="GO:0005773">
    <property type="term" value="C:vacuole"/>
    <property type="evidence" value="ECO:0007669"/>
    <property type="project" value="UniProtKB-SubCell"/>
</dbReference>
<evidence type="ECO:0000256" key="4">
    <source>
        <dbReference type="ARBA" id="ARBA00022729"/>
    </source>
</evidence>
<comment type="subcellular location">
    <subcellularLocation>
        <location evidence="1">Vacuole</location>
    </subcellularLocation>
</comment>
<keyword evidence="3" id="KW-0926">Vacuole</keyword>
<protein>
    <recommendedName>
        <fullName evidence="7">Strictosidine synthase conserved region domain-containing protein</fullName>
    </recommendedName>
</protein>
<keyword evidence="9" id="KW-1185">Reference proteome</keyword>
<feature type="chain" id="PRO_5024311759" description="Strictosidine synthase conserved region domain-containing protein" evidence="6">
    <location>
        <begin position="27"/>
        <end position="371"/>
    </location>
</feature>
<dbReference type="Pfam" id="PF20067">
    <property type="entry name" value="SSL_N"/>
    <property type="match status" value="1"/>
</dbReference>
<gene>
    <name evidence="8" type="ORF">A4U43_C02F18510</name>
</gene>
<comment type="similarity">
    <text evidence="2">Belongs to the strictosidine synthase family.</text>
</comment>
<evidence type="ECO:0000256" key="3">
    <source>
        <dbReference type="ARBA" id="ARBA00022554"/>
    </source>
</evidence>
<dbReference type="PANTHER" id="PTHR10426">
    <property type="entry name" value="STRICTOSIDINE SYNTHASE-RELATED"/>
    <property type="match status" value="1"/>
</dbReference>
<dbReference type="PANTHER" id="PTHR10426:SF79">
    <property type="entry name" value="PROTEIN STRICTOSIDINE SYNTHASE-LIKE 2"/>
    <property type="match status" value="1"/>
</dbReference>
<dbReference type="InterPro" id="IPR018119">
    <property type="entry name" value="Strictosidine_synth_cons-reg"/>
</dbReference>
<evidence type="ECO:0000256" key="5">
    <source>
        <dbReference type="ARBA" id="ARBA00023180"/>
    </source>
</evidence>
<name>A0A5P1FL07_ASPOF</name>
<evidence type="ECO:0000313" key="8">
    <source>
        <dbReference type="EMBL" id="ONK78413.1"/>
    </source>
</evidence>
<keyword evidence="5" id="KW-0325">Glycoprotein</keyword>
<dbReference type="Proteomes" id="UP000243459">
    <property type="component" value="Chromosome 2"/>
</dbReference>
<evidence type="ECO:0000256" key="6">
    <source>
        <dbReference type="SAM" id="SignalP"/>
    </source>
</evidence>
<dbReference type="InterPro" id="IPR011042">
    <property type="entry name" value="6-blade_b-propeller_TolB-like"/>
</dbReference>
<reference evidence="9" key="1">
    <citation type="journal article" date="2017" name="Nat. Commun.">
        <title>The asparagus genome sheds light on the origin and evolution of a young Y chromosome.</title>
        <authorList>
            <person name="Harkess A."/>
            <person name="Zhou J."/>
            <person name="Xu C."/>
            <person name="Bowers J.E."/>
            <person name="Van der Hulst R."/>
            <person name="Ayyampalayam S."/>
            <person name="Mercati F."/>
            <person name="Riccardi P."/>
            <person name="McKain M.R."/>
            <person name="Kakrana A."/>
            <person name="Tang H."/>
            <person name="Ray J."/>
            <person name="Groenendijk J."/>
            <person name="Arikit S."/>
            <person name="Mathioni S.M."/>
            <person name="Nakano M."/>
            <person name="Shan H."/>
            <person name="Telgmann-Rauber A."/>
            <person name="Kanno A."/>
            <person name="Yue Z."/>
            <person name="Chen H."/>
            <person name="Li W."/>
            <person name="Chen Y."/>
            <person name="Xu X."/>
            <person name="Zhang Y."/>
            <person name="Luo S."/>
            <person name="Chen H."/>
            <person name="Gao J."/>
            <person name="Mao Z."/>
            <person name="Pires J.C."/>
            <person name="Luo M."/>
            <person name="Kudrna D."/>
            <person name="Wing R.A."/>
            <person name="Meyers B.C."/>
            <person name="Yi K."/>
            <person name="Kong H."/>
            <person name="Lavrijsen P."/>
            <person name="Sunseri F."/>
            <person name="Falavigna A."/>
            <person name="Ye Y."/>
            <person name="Leebens-Mack J.H."/>
            <person name="Chen G."/>
        </authorList>
    </citation>
    <scope>NUCLEOTIDE SEQUENCE [LARGE SCALE GENOMIC DNA]</scope>
    <source>
        <strain evidence="9">cv. DH0086</strain>
    </source>
</reference>
<keyword evidence="4 6" id="KW-0732">Signal</keyword>
<feature type="domain" description="Strictosidine synthase conserved region" evidence="7">
    <location>
        <begin position="160"/>
        <end position="243"/>
    </location>
</feature>
<organism evidence="8 9">
    <name type="scientific">Asparagus officinalis</name>
    <name type="common">Garden asparagus</name>
    <dbReference type="NCBI Taxonomy" id="4686"/>
    <lineage>
        <taxon>Eukaryota</taxon>
        <taxon>Viridiplantae</taxon>
        <taxon>Streptophyta</taxon>
        <taxon>Embryophyta</taxon>
        <taxon>Tracheophyta</taxon>
        <taxon>Spermatophyta</taxon>
        <taxon>Magnoliopsida</taxon>
        <taxon>Liliopsida</taxon>
        <taxon>Asparagales</taxon>
        <taxon>Asparagaceae</taxon>
        <taxon>Asparagoideae</taxon>
        <taxon>Asparagus</taxon>
    </lineage>
</organism>
<dbReference type="EMBL" id="CM007382">
    <property type="protein sequence ID" value="ONK78413.1"/>
    <property type="molecule type" value="Genomic_DNA"/>
</dbReference>
<dbReference type="AlphaFoldDB" id="A0A5P1FL07"/>
<accession>A0A5P1FL07</accession>
<evidence type="ECO:0000256" key="1">
    <source>
        <dbReference type="ARBA" id="ARBA00004116"/>
    </source>
</evidence>
<dbReference type="GO" id="GO:0016787">
    <property type="term" value="F:hydrolase activity"/>
    <property type="evidence" value="ECO:0007669"/>
    <property type="project" value="TreeGrafter"/>
</dbReference>